<proteinExistence type="inferred from homology"/>
<dbReference type="InterPro" id="IPR000534">
    <property type="entry name" value="Semialdehyde_DH_NAD-bd"/>
</dbReference>
<dbReference type="InterPro" id="IPR000706">
    <property type="entry name" value="AGPR_type-1"/>
</dbReference>
<dbReference type="Pfam" id="PF01118">
    <property type="entry name" value="Semialdhyde_dh"/>
    <property type="match status" value="1"/>
</dbReference>
<dbReference type="Pfam" id="PF22698">
    <property type="entry name" value="Semialdhyde_dhC_1"/>
    <property type="match status" value="1"/>
</dbReference>
<dbReference type="EMBL" id="JAIULA010000009">
    <property type="protein sequence ID" value="MCP0886865.1"/>
    <property type="molecule type" value="Genomic_DNA"/>
</dbReference>
<evidence type="ECO:0000256" key="8">
    <source>
        <dbReference type="PROSITE-ProRule" id="PRU10010"/>
    </source>
</evidence>
<dbReference type="Proteomes" id="UP001139006">
    <property type="component" value="Unassembled WGS sequence"/>
</dbReference>
<evidence type="ECO:0000256" key="7">
    <source>
        <dbReference type="HAMAP-Rule" id="MF_00150"/>
    </source>
</evidence>
<gene>
    <name evidence="7 10" type="primary">argC</name>
    <name evidence="10" type="ORF">LB941_05865</name>
</gene>
<accession>A0A9X2FK71</accession>
<keyword evidence="5 7" id="KW-0560">Oxidoreductase</keyword>
<dbReference type="PROSITE" id="PS01224">
    <property type="entry name" value="ARGC"/>
    <property type="match status" value="1"/>
</dbReference>
<evidence type="ECO:0000313" key="10">
    <source>
        <dbReference type="EMBL" id="MCP0886865.1"/>
    </source>
</evidence>
<organism evidence="10 11">
    <name type="scientific">Ligilactobacillus ubinensis</name>
    <dbReference type="NCBI Taxonomy" id="2876789"/>
    <lineage>
        <taxon>Bacteria</taxon>
        <taxon>Bacillati</taxon>
        <taxon>Bacillota</taxon>
        <taxon>Bacilli</taxon>
        <taxon>Lactobacillales</taxon>
        <taxon>Lactobacillaceae</taxon>
        <taxon>Ligilactobacillus</taxon>
    </lineage>
</organism>
<dbReference type="GO" id="GO:0005737">
    <property type="term" value="C:cytoplasm"/>
    <property type="evidence" value="ECO:0007669"/>
    <property type="project" value="UniProtKB-SubCell"/>
</dbReference>
<dbReference type="InterPro" id="IPR023013">
    <property type="entry name" value="AGPR_AS"/>
</dbReference>
<dbReference type="AlphaFoldDB" id="A0A9X2FK71"/>
<keyword evidence="11" id="KW-1185">Reference proteome</keyword>
<evidence type="ECO:0000256" key="3">
    <source>
        <dbReference type="ARBA" id="ARBA00022605"/>
    </source>
</evidence>
<dbReference type="FunFam" id="3.30.360.10:FF:000014">
    <property type="entry name" value="N-acetyl-gamma-glutamyl-phosphate reductase"/>
    <property type="match status" value="1"/>
</dbReference>
<name>A0A9X2FK71_9LACO</name>
<dbReference type="GO" id="GO:0006526">
    <property type="term" value="P:L-arginine biosynthetic process"/>
    <property type="evidence" value="ECO:0007669"/>
    <property type="project" value="UniProtKB-UniRule"/>
</dbReference>
<keyword evidence="3 7" id="KW-0028">Amino-acid biosynthesis</keyword>
<keyword evidence="7" id="KW-0963">Cytoplasm</keyword>
<evidence type="ECO:0000256" key="2">
    <source>
        <dbReference type="ARBA" id="ARBA00022571"/>
    </source>
</evidence>
<dbReference type="InterPro" id="IPR036291">
    <property type="entry name" value="NAD(P)-bd_dom_sf"/>
</dbReference>
<evidence type="ECO:0000259" key="9">
    <source>
        <dbReference type="SMART" id="SM00859"/>
    </source>
</evidence>
<comment type="caution">
    <text evidence="10">The sequence shown here is derived from an EMBL/GenBank/DDBJ whole genome shotgun (WGS) entry which is preliminary data.</text>
</comment>
<evidence type="ECO:0000256" key="5">
    <source>
        <dbReference type="ARBA" id="ARBA00023002"/>
    </source>
</evidence>
<dbReference type="PANTHER" id="PTHR32338">
    <property type="entry name" value="N-ACETYL-GAMMA-GLUTAMYL-PHOSPHATE REDUCTASE, CHLOROPLASTIC-RELATED-RELATED"/>
    <property type="match status" value="1"/>
</dbReference>
<dbReference type="EC" id="1.2.1.38" evidence="7"/>
<evidence type="ECO:0000313" key="11">
    <source>
        <dbReference type="Proteomes" id="UP001139006"/>
    </source>
</evidence>
<dbReference type="PANTHER" id="PTHR32338:SF10">
    <property type="entry name" value="N-ACETYL-GAMMA-GLUTAMYL-PHOSPHATE REDUCTASE, CHLOROPLASTIC-RELATED"/>
    <property type="match status" value="1"/>
</dbReference>
<dbReference type="NCBIfam" id="TIGR01850">
    <property type="entry name" value="argC"/>
    <property type="match status" value="1"/>
</dbReference>
<comment type="similarity">
    <text evidence="7">Belongs to the NAGSA dehydrogenase family. Type 1 subfamily.</text>
</comment>
<dbReference type="SUPFAM" id="SSF55347">
    <property type="entry name" value="Glyceraldehyde-3-phosphate dehydrogenase-like, C-terminal domain"/>
    <property type="match status" value="1"/>
</dbReference>
<dbReference type="HAMAP" id="MF_00150">
    <property type="entry name" value="ArgC_type1"/>
    <property type="match status" value="1"/>
</dbReference>
<dbReference type="GO" id="GO:0070401">
    <property type="term" value="F:NADP+ binding"/>
    <property type="evidence" value="ECO:0007669"/>
    <property type="project" value="InterPro"/>
</dbReference>
<keyword evidence="2 7" id="KW-0055">Arginine biosynthesis</keyword>
<dbReference type="Gene3D" id="3.30.360.10">
    <property type="entry name" value="Dihydrodipicolinate Reductase, domain 2"/>
    <property type="match status" value="1"/>
</dbReference>
<dbReference type="RefSeq" id="WP_253360280.1">
    <property type="nucleotide sequence ID" value="NZ_JAIULA010000009.1"/>
</dbReference>
<evidence type="ECO:0000256" key="1">
    <source>
        <dbReference type="ARBA" id="ARBA00004862"/>
    </source>
</evidence>
<dbReference type="CDD" id="cd17895">
    <property type="entry name" value="AGPR_1_N"/>
    <property type="match status" value="1"/>
</dbReference>
<evidence type="ECO:0000256" key="6">
    <source>
        <dbReference type="ARBA" id="ARBA00050557"/>
    </source>
</evidence>
<dbReference type="GO" id="GO:0003942">
    <property type="term" value="F:N-acetyl-gamma-glutamyl-phosphate reductase activity"/>
    <property type="evidence" value="ECO:0007669"/>
    <property type="project" value="UniProtKB-UniRule"/>
</dbReference>
<comment type="function">
    <text evidence="7">Catalyzes the NADPH-dependent reduction of N-acetyl-5-glutamyl phosphate to yield N-acetyl-L-glutamate 5-semialdehyde.</text>
</comment>
<evidence type="ECO:0000256" key="4">
    <source>
        <dbReference type="ARBA" id="ARBA00022857"/>
    </source>
</evidence>
<dbReference type="GO" id="GO:0051287">
    <property type="term" value="F:NAD binding"/>
    <property type="evidence" value="ECO:0007669"/>
    <property type="project" value="InterPro"/>
</dbReference>
<reference evidence="10 11" key="1">
    <citation type="journal article" date="2023" name="Int. J. Syst. Evol. Microbiol.">
        <title>Ligilactobacillus ubinensis sp. nov., a novel species isolated from the wild ferment of a durian fruit (Durio zibethinus).</title>
        <authorList>
            <person name="Heng Y.C."/>
            <person name="Menon N."/>
            <person name="Chen B."/>
            <person name="Loo B.Z.L."/>
            <person name="Wong G.W.J."/>
            <person name="Lim A.C.H."/>
            <person name="Silvaraju S."/>
            <person name="Kittelmann S."/>
        </authorList>
    </citation>
    <scope>NUCLEOTIDE SEQUENCE [LARGE SCALE GENOMIC DNA]</scope>
    <source>
        <strain evidence="10 11">WILCCON 0076</strain>
    </source>
</reference>
<comment type="pathway">
    <text evidence="1 7">Amino-acid biosynthesis; L-arginine biosynthesis; N(2)-acetyl-L-ornithine from L-glutamate: step 3/4.</text>
</comment>
<dbReference type="SUPFAM" id="SSF51735">
    <property type="entry name" value="NAD(P)-binding Rossmann-fold domains"/>
    <property type="match status" value="1"/>
</dbReference>
<dbReference type="InterPro" id="IPR050085">
    <property type="entry name" value="AGPR"/>
</dbReference>
<protein>
    <recommendedName>
        <fullName evidence="7">N-acetyl-gamma-glutamyl-phosphate reductase</fullName>
        <shortName evidence="7">AGPR</shortName>
        <ecNumber evidence="7">1.2.1.38</ecNumber>
    </recommendedName>
    <alternativeName>
        <fullName evidence="7">N-acetyl-glutamate semialdehyde dehydrogenase</fullName>
        <shortName evidence="7">NAGSA dehydrogenase</shortName>
    </alternativeName>
</protein>
<dbReference type="Gene3D" id="3.40.50.720">
    <property type="entry name" value="NAD(P)-binding Rossmann-like Domain"/>
    <property type="match status" value="1"/>
</dbReference>
<comment type="subcellular location">
    <subcellularLocation>
        <location evidence="7">Cytoplasm</location>
    </subcellularLocation>
</comment>
<feature type="active site" evidence="7 8">
    <location>
        <position position="148"/>
    </location>
</feature>
<dbReference type="CDD" id="cd23934">
    <property type="entry name" value="AGPR_1_C"/>
    <property type="match status" value="1"/>
</dbReference>
<feature type="domain" description="Semialdehyde dehydrogenase NAD-binding" evidence="9">
    <location>
        <begin position="2"/>
        <end position="143"/>
    </location>
</feature>
<sequence>MQAAVVGVTGYSGTVLYQLLTQHPAIEQINLYDHANGSDTVRYLDEEISAFRNQHIILRRYDAAAIMADNDVLFFATPAGVTSQLVQPYLEKNFPVIDLSGDMRLKDAKCYAKWYHKKAATVDQLAKASYGLAEFNTPTSNYIANPGCYATATLLGLAPLVLEKMVQVDSIIVDAKSGVSGAGKKLAASSHYAFINENAYVYKVNQHQHIPEIMQQLKIWDEKIKTIQFTTTLLPITRGIMATIYAKPKQDCTLENLKKAFNKYYVDKPFVRVLDEGLPNIKDVTYSNYCDIGFAYNEESQTIMIVSVIDNLLKGASGQAVQNMNKLFEMAENTGLPVVSMWP</sequence>
<dbReference type="InterPro" id="IPR058924">
    <property type="entry name" value="AGPR_dimerisation_dom"/>
</dbReference>
<comment type="catalytic activity">
    <reaction evidence="6 7">
        <text>N-acetyl-L-glutamate 5-semialdehyde + phosphate + NADP(+) = N-acetyl-L-glutamyl 5-phosphate + NADPH + H(+)</text>
        <dbReference type="Rhea" id="RHEA:21588"/>
        <dbReference type="ChEBI" id="CHEBI:15378"/>
        <dbReference type="ChEBI" id="CHEBI:29123"/>
        <dbReference type="ChEBI" id="CHEBI:43474"/>
        <dbReference type="ChEBI" id="CHEBI:57783"/>
        <dbReference type="ChEBI" id="CHEBI:57936"/>
        <dbReference type="ChEBI" id="CHEBI:58349"/>
        <dbReference type="EC" id="1.2.1.38"/>
    </reaction>
</comment>
<dbReference type="SMART" id="SM00859">
    <property type="entry name" value="Semialdhyde_dh"/>
    <property type="match status" value="1"/>
</dbReference>
<keyword evidence="4 7" id="KW-0521">NADP</keyword>